<accession>A0A0M2H8W7</accession>
<evidence type="ECO:0000313" key="3">
    <source>
        <dbReference type="Proteomes" id="UP000034098"/>
    </source>
</evidence>
<protein>
    <recommendedName>
        <fullName evidence="4">Ig-like domain-containing protein</fullName>
    </recommendedName>
</protein>
<dbReference type="OrthoDB" id="5047204at2"/>
<feature type="signal peptide" evidence="1">
    <location>
        <begin position="1"/>
        <end position="27"/>
    </location>
</feature>
<gene>
    <name evidence="2" type="ORF">RS82_02982</name>
</gene>
<keyword evidence="1" id="KW-0732">Signal</keyword>
<name>A0A0M2H8W7_MICTR</name>
<comment type="caution">
    <text evidence="2">The sequence shown here is derived from an EMBL/GenBank/DDBJ whole genome shotgun (WGS) entry which is preliminary data.</text>
</comment>
<feature type="chain" id="PRO_5005633189" description="Ig-like domain-containing protein" evidence="1">
    <location>
        <begin position="28"/>
        <end position="350"/>
    </location>
</feature>
<dbReference type="EMBL" id="JYJA01000038">
    <property type="protein sequence ID" value="KJL41066.1"/>
    <property type="molecule type" value="Genomic_DNA"/>
</dbReference>
<sequence length="350" mass="35012">MFRRPTAVLGAVTLAVATALVPVAASAAPSAEETDEAQAANSALIEIPYGEPGELPVAEGVTVDCGALPAGDGFEITCEPAGITLTVAAYDPAWGERVLPVTLVSGATRTVVNYRVALAPPPAPEITTPRVDAPFAAGSQVLIPLSLLGITCTLCSPGTSSVRVEAVSPDTAHAGVGPTHLAVRSGAPGDVTVELSVEDDAGQIATAEVTVSMVATAPGAAPRALHVGSAPTRSVDLTDLAWGEDLSFSCSATVVGGTCGADGVVSLPADPLPGDQLSFRVVDGRGHQAVGSVTFTGDAADAVLPVSPIPLDWSQTSPLGISVPAPASDQDDGATVLSRLSRILQEVPTP</sequence>
<keyword evidence="3" id="KW-1185">Reference proteome</keyword>
<organism evidence="2 3">
    <name type="scientific">Microbacterium trichothecenolyticum</name>
    <name type="common">Aureobacterium trichothecenolyticum</name>
    <dbReference type="NCBI Taxonomy" id="69370"/>
    <lineage>
        <taxon>Bacteria</taxon>
        <taxon>Bacillati</taxon>
        <taxon>Actinomycetota</taxon>
        <taxon>Actinomycetes</taxon>
        <taxon>Micrococcales</taxon>
        <taxon>Microbacteriaceae</taxon>
        <taxon>Microbacterium</taxon>
    </lineage>
</organism>
<reference evidence="2 3" key="1">
    <citation type="submission" date="2015-02" db="EMBL/GenBank/DDBJ databases">
        <title>Draft genome sequences of ten Microbacterium spp. with emphasis on heavy metal contaminated environments.</title>
        <authorList>
            <person name="Corretto E."/>
        </authorList>
    </citation>
    <scope>NUCLEOTIDE SEQUENCE [LARGE SCALE GENOMIC DNA]</scope>
    <source>
        <strain evidence="2 3">DSM 8608</strain>
    </source>
</reference>
<evidence type="ECO:0008006" key="4">
    <source>
        <dbReference type="Google" id="ProtNLM"/>
    </source>
</evidence>
<proteinExistence type="predicted"/>
<dbReference type="AlphaFoldDB" id="A0A0M2H8W7"/>
<dbReference type="Proteomes" id="UP000034098">
    <property type="component" value="Unassembled WGS sequence"/>
</dbReference>
<dbReference type="RefSeq" id="WP_045300767.1">
    <property type="nucleotide sequence ID" value="NZ_JYJA01000038.1"/>
</dbReference>
<evidence type="ECO:0000256" key="1">
    <source>
        <dbReference type="SAM" id="SignalP"/>
    </source>
</evidence>
<dbReference type="PATRIC" id="fig|69370.6.peg.3035"/>
<evidence type="ECO:0000313" key="2">
    <source>
        <dbReference type="EMBL" id="KJL41066.1"/>
    </source>
</evidence>